<evidence type="ECO:0000256" key="6">
    <source>
        <dbReference type="ARBA" id="ARBA00022801"/>
    </source>
</evidence>
<dbReference type="PANTHER" id="PTHR23114">
    <property type="entry name" value="M7GPPPN-MRNA HYDROLASE"/>
    <property type="match status" value="1"/>
</dbReference>
<reference evidence="14" key="3">
    <citation type="journal article" date="2010" name="Genome Res.">
        <title>Population genomic sequencing of Coccidioides fungi reveals recent hybridization and transposon control.</title>
        <authorList>
            <person name="Neafsey D.E."/>
            <person name="Barker B.M."/>
            <person name="Sharpton T.J."/>
            <person name="Stajich J.E."/>
            <person name="Park D.J."/>
            <person name="Whiston E."/>
            <person name="Hung C.-Y."/>
            <person name="McMahan C."/>
            <person name="White J."/>
            <person name="Sykes S."/>
            <person name="Heiman D."/>
            <person name="Young S."/>
            <person name="Zeng Q."/>
            <person name="Abouelleil A."/>
            <person name="Aftuck L."/>
            <person name="Bessette D."/>
            <person name="Brown A."/>
            <person name="FitzGerald M."/>
            <person name="Lui A."/>
            <person name="Macdonald J.P."/>
            <person name="Priest M."/>
            <person name="Orbach M.J."/>
            <person name="Galgiani J.N."/>
            <person name="Kirkland T.N."/>
            <person name="Cole G.T."/>
            <person name="Birren B.W."/>
            <person name="Henn M.R."/>
            <person name="Taylor J.W."/>
            <person name="Rounsley S.D."/>
        </authorList>
    </citation>
    <scope>NUCLEOTIDE SEQUENCE [LARGE SCALE GENOMIC DNA]</scope>
    <source>
        <strain evidence="14">RMSCC 3488</strain>
    </source>
</reference>
<dbReference type="SMART" id="SM01125">
    <property type="entry name" value="DCP2"/>
    <property type="match status" value="1"/>
</dbReference>
<dbReference type="GO" id="GO:0000290">
    <property type="term" value="P:deadenylation-dependent decapping of nuclear-transcribed mRNA"/>
    <property type="evidence" value="ECO:0007669"/>
    <property type="project" value="InterPro"/>
</dbReference>
<dbReference type="Pfam" id="PF05026">
    <property type="entry name" value="DCP2"/>
    <property type="match status" value="1"/>
</dbReference>
<dbReference type="PROSITE" id="PS00893">
    <property type="entry name" value="NUDIX_BOX"/>
    <property type="match status" value="1"/>
</dbReference>
<evidence type="ECO:0000256" key="1">
    <source>
        <dbReference type="ARBA" id="ARBA00001936"/>
    </source>
</evidence>
<dbReference type="Proteomes" id="UP000054567">
    <property type="component" value="Unassembled WGS sequence"/>
</dbReference>
<dbReference type="FunFam" id="3.90.79.10:FF:000003">
    <property type="entry name" value="M7GpppN-mRNA hydrolase isoform 2"/>
    <property type="match status" value="1"/>
</dbReference>
<proteinExistence type="inferred from homology"/>
<evidence type="ECO:0000256" key="4">
    <source>
        <dbReference type="ARBA" id="ARBA00022490"/>
    </source>
</evidence>
<evidence type="ECO:0000256" key="10">
    <source>
        <dbReference type="ARBA" id="ARBA00093637"/>
    </source>
</evidence>
<dbReference type="SUPFAM" id="SSF103025">
    <property type="entry name" value="Folate-binding domain"/>
    <property type="match status" value="1"/>
</dbReference>
<feature type="region of interest" description="Disordered" evidence="11">
    <location>
        <begin position="615"/>
        <end position="781"/>
    </location>
</feature>
<dbReference type="Pfam" id="PF25455">
    <property type="entry name" value="Beta-barrel_CAF17_C"/>
    <property type="match status" value="1"/>
</dbReference>
<evidence type="ECO:0000256" key="7">
    <source>
        <dbReference type="ARBA" id="ARBA00022884"/>
    </source>
</evidence>
<dbReference type="GO" id="GO:0000184">
    <property type="term" value="P:nuclear-transcribed mRNA catabolic process, nonsense-mediated decay"/>
    <property type="evidence" value="ECO:0007669"/>
    <property type="project" value="InterPro"/>
</dbReference>
<dbReference type="SUPFAM" id="SSF55811">
    <property type="entry name" value="Nudix"/>
    <property type="match status" value="1"/>
</dbReference>
<dbReference type="InterPro" id="IPR057460">
    <property type="entry name" value="CAF17_C"/>
</dbReference>
<dbReference type="InterPro" id="IPR044099">
    <property type="entry name" value="Dcp2_NUDIX"/>
</dbReference>
<keyword evidence="4" id="KW-0963">Cytoplasm</keyword>
<dbReference type="SUPFAM" id="SSF140586">
    <property type="entry name" value="Dcp2 domain-like"/>
    <property type="match status" value="1"/>
</dbReference>
<dbReference type="InterPro" id="IPR015797">
    <property type="entry name" value="NUDIX_hydrolase-like_dom_sf"/>
</dbReference>
<feature type="region of interest" description="Disordered" evidence="11">
    <location>
        <begin position="1275"/>
        <end position="1297"/>
    </location>
</feature>
<dbReference type="GO" id="GO:0000932">
    <property type="term" value="C:P-body"/>
    <property type="evidence" value="ECO:0007669"/>
    <property type="project" value="TreeGrafter"/>
</dbReference>
<dbReference type="NCBIfam" id="TIGR03317">
    <property type="entry name" value="ygfZ_signature"/>
    <property type="match status" value="1"/>
</dbReference>
<dbReference type="CDD" id="cd03672">
    <property type="entry name" value="NUDIX_Dcp2p_Nudt20"/>
    <property type="match status" value="1"/>
</dbReference>
<protein>
    <recommendedName>
        <fullName evidence="10">Iron-sulfur cluster assembly factor IBA57 homolog, mitochondrial</fullName>
    </recommendedName>
</protein>
<feature type="domain" description="Nudix hydrolase" evidence="12">
    <location>
        <begin position="95"/>
        <end position="232"/>
    </location>
</feature>
<keyword evidence="6" id="KW-0378">Hydrolase</keyword>
<feature type="compositionally biased region" description="Polar residues" evidence="11">
    <location>
        <begin position="824"/>
        <end position="838"/>
    </location>
</feature>
<evidence type="ECO:0000256" key="5">
    <source>
        <dbReference type="ARBA" id="ARBA00022723"/>
    </source>
</evidence>
<dbReference type="InterPro" id="IPR027266">
    <property type="entry name" value="TrmE/GcvT-like"/>
</dbReference>
<organism evidence="13 14">
    <name type="scientific">Coccidioides posadasii RMSCC 3488</name>
    <dbReference type="NCBI Taxonomy" id="454284"/>
    <lineage>
        <taxon>Eukaryota</taxon>
        <taxon>Fungi</taxon>
        <taxon>Dikarya</taxon>
        <taxon>Ascomycota</taxon>
        <taxon>Pezizomycotina</taxon>
        <taxon>Eurotiomycetes</taxon>
        <taxon>Eurotiomycetidae</taxon>
        <taxon>Onygenales</taxon>
        <taxon>Onygenaceae</taxon>
        <taxon>Coccidioides</taxon>
    </lineage>
</organism>
<dbReference type="VEuPathDB" id="FungiDB:CPAG_08247"/>
<feature type="compositionally biased region" description="Polar residues" evidence="11">
    <location>
        <begin position="668"/>
        <end position="679"/>
    </location>
</feature>
<keyword evidence="8" id="KW-0809">Transit peptide</keyword>
<evidence type="ECO:0000256" key="11">
    <source>
        <dbReference type="SAM" id="MobiDB-lite"/>
    </source>
</evidence>
<evidence type="ECO:0000256" key="9">
    <source>
        <dbReference type="ARBA" id="ARBA00023211"/>
    </source>
</evidence>
<evidence type="ECO:0000313" key="14">
    <source>
        <dbReference type="Proteomes" id="UP000054567"/>
    </source>
</evidence>
<evidence type="ECO:0000256" key="3">
    <source>
        <dbReference type="ARBA" id="ARBA00005279"/>
    </source>
</evidence>
<keyword evidence="5" id="KW-0479">Metal-binding</keyword>
<comment type="cofactor">
    <cofactor evidence="1">
        <name>Mn(2+)</name>
        <dbReference type="ChEBI" id="CHEBI:29035"/>
    </cofactor>
</comment>
<dbReference type="InterPro" id="IPR020084">
    <property type="entry name" value="NUDIX_hydrolase_CS"/>
</dbReference>
<feature type="region of interest" description="Disordered" evidence="11">
    <location>
        <begin position="820"/>
        <end position="841"/>
    </location>
</feature>
<reference evidence="14" key="2">
    <citation type="journal article" date="2009" name="Genome Res.">
        <title>Comparative genomic analyses of the human fungal pathogens Coccidioides and their relatives.</title>
        <authorList>
            <person name="Sharpton T.J."/>
            <person name="Stajich J.E."/>
            <person name="Rounsley S.D."/>
            <person name="Gardner M.J."/>
            <person name="Wortman J.R."/>
            <person name="Jordar V.S."/>
            <person name="Maiti R."/>
            <person name="Kodira C.D."/>
            <person name="Neafsey D.E."/>
            <person name="Zeng Q."/>
            <person name="Hung C.-Y."/>
            <person name="McMahan C."/>
            <person name="Muszewska A."/>
            <person name="Grynberg M."/>
            <person name="Mandel M.A."/>
            <person name="Kellner E.M."/>
            <person name="Barker B.M."/>
            <person name="Galgiani J.N."/>
            <person name="Orbach M.J."/>
            <person name="Kirkland T.N."/>
            <person name="Cole G.T."/>
            <person name="Henn M.R."/>
            <person name="Birren B.W."/>
            <person name="Taylor J.W."/>
        </authorList>
    </citation>
    <scope>NUCLEOTIDE SEQUENCE [LARGE SCALE GENOMIC DNA]</scope>
    <source>
        <strain evidence="14">RMSCC 3488</strain>
    </source>
</reference>
<feature type="compositionally biased region" description="Polar residues" evidence="11">
    <location>
        <begin position="504"/>
        <end position="524"/>
    </location>
</feature>
<dbReference type="GO" id="GO:0003723">
    <property type="term" value="F:RNA binding"/>
    <property type="evidence" value="ECO:0007669"/>
    <property type="project" value="UniProtKB-KW"/>
</dbReference>
<keyword evidence="7" id="KW-0694">RNA-binding</keyword>
<dbReference type="Gene3D" id="1.10.10.1050">
    <property type="entry name" value="Dcp2, box A domain"/>
    <property type="match status" value="1"/>
</dbReference>
<evidence type="ECO:0000259" key="12">
    <source>
        <dbReference type="PROSITE" id="PS51462"/>
    </source>
</evidence>
<dbReference type="Gene3D" id="3.90.79.10">
    <property type="entry name" value="Nucleoside Triphosphate Pyrophosphohydrolase"/>
    <property type="match status" value="1"/>
</dbReference>
<gene>
    <name evidence="13" type="ORF">CPAG_08247</name>
</gene>
<feature type="region of interest" description="Disordered" evidence="11">
    <location>
        <begin position="455"/>
        <end position="483"/>
    </location>
</feature>
<feature type="compositionally biased region" description="Polar residues" evidence="11">
    <location>
        <begin position="455"/>
        <end position="472"/>
    </location>
</feature>
<comment type="subcellular location">
    <subcellularLocation>
        <location evidence="2">Cytoplasm</location>
    </subcellularLocation>
</comment>
<feature type="compositionally biased region" description="Polar residues" evidence="11">
    <location>
        <begin position="693"/>
        <end position="703"/>
    </location>
</feature>
<comment type="similarity">
    <text evidence="3">Belongs to the Nudix hydrolase family. DCP2 subfamily.</text>
</comment>
<feature type="region of interest" description="Disordered" evidence="11">
    <location>
        <begin position="500"/>
        <end position="537"/>
    </location>
</feature>
<dbReference type="InterPro" id="IPR017703">
    <property type="entry name" value="YgfZ/GCV_T_CS"/>
</dbReference>
<dbReference type="PANTHER" id="PTHR23114:SF17">
    <property type="entry name" value="M7GPPPN-MRNA HYDROLASE"/>
    <property type="match status" value="1"/>
</dbReference>
<dbReference type="InterPro" id="IPR007722">
    <property type="entry name" value="DCP2_BoxA"/>
</dbReference>
<keyword evidence="9" id="KW-0464">Manganese</keyword>
<dbReference type="EMBL" id="DS268113">
    <property type="protein sequence ID" value="KMM71947.1"/>
    <property type="molecule type" value="Genomic_DNA"/>
</dbReference>
<accession>A0A0J6IJ68</accession>
<feature type="region of interest" description="Disordered" evidence="11">
    <location>
        <begin position="553"/>
        <end position="576"/>
    </location>
</feature>
<dbReference type="InterPro" id="IPR036189">
    <property type="entry name" value="DCP2_BoxA_sf"/>
</dbReference>
<sequence>MVEQKMKLEDWLDDLCVRFIINLPREELESVERICFQVEEAQWFYEDFVRALDPNLPSFNLRSFALLIFQHCPLMSQWSSYHHSTAFSEFLAYKTRVPVRGAILLNETMDEVVLVKGWKKTAGWSFPRGKINKDEKDLDCAAREVYEETGFDIKQSGLIKDEEKVKYIDISMREQNMRLYVIRGVPKDTHFEPRTRKEISKIEWYKLSDLPTQKKVKQEESNGQSFSKNKFYMVAPFLGPLKRWIALQRKRDLAETTGQSVRVEAENPAYITAEDGELTNGGTLRKDESIAAPFPKDFVGAHAHQDPSAQLKQLLNIGSTTQPLLPLLKPEQIMPEPATGSALLQLLRQGDVYTSPSLGQKSAHSSFPEQTTATLPQRSISLPAQSHDRPINQPTVPMPTSTAGTIGQGVTTLPNSTLPSHQVYPQPGFITASGFSHPPPERFSHFPQLPRPPMVTSTHQGHQYHIPQSNRPSLAHPPVDSSGTLISPALANLYFNAPQAQPRLPSNQHVHQSSQGSRPSNFQAPSIPPASKLPSPKLNRHSLALLNVFKGDSLHQPTTDSKKVPPEPQRQAGVRRFDHQDSLLKLLRTPTSPAVTPSTSQANAVKLSILPESEKAATSKLQERIPPTSQSVTGEKAIPPKDPGPSVAPKESLDRPKSAGRLPPPIPAQSQIEPRSNITILPRPSAVTKESSETLPRSQTPRSPSRKNVKISELTKPFKPRILRRPDKDNLEASLPTHTVTVSAFTKPHRETMLDEPEASKGPPKELNYDRQSQSSSHKETLLSLFGKSAPSRGQPLPKFTEVEPSQLRSSAKSSIVGFVGGSLPQTHGNGESRPTSRNKMRSPVDKAFLLGYLDGVVKGQQRAWVAWASYVIGPFTAVSHRRDIRSVLNKVERESAFLAQKQAERPPPPPEAGHVRLVNRALISLTGADSTSFLQGLITQNVVSAKSRASPTTPFYAGFLNAQGRLLHDTFIYPTLPEENGGNEGTELGYLIEVDKEQVTNLLKHLKKHKLRAKLKFRALDEGERGVWAVWDNTKNWETKDTGDVLREVITCADNRAPAFGYRVLLAGDNLQNLLQPLPGQQASLSTYTLRRILHGIPEGQDELGRESALPMDSNMDIMGGIDFHKGCYLGQELTIRTHHRGVVRKRVLPVQLYNTEDPKPMPSSLRIPVYSPDSQLLLPSAGANITKSSASGKGRSAGKFISGIGNVGLALCRLETMTDISITGESSQYNPSEEFKISWEANADAGVAEAGEVKVTAFIPPWVKDYILHGGTRQRQTKEDVHRAKSGTEQIEEED</sequence>
<reference evidence="13 14" key="1">
    <citation type="submission" date="2007-06" db="EMBL/GenBank/DDBJ databases">
        <title>The Genome Sequence of Coccidioides posadasii RMSCC_3488.</title>
        <authorList>
            <consortium name="Coccidioides Genome Resources Consortium"/>
            <consortium name="The Broad Institute Genome Sequencing Platform"/>
            <person name="Henn M.R."/>
            <person name="Sykes S."/>
            <person name="Young S."/>
            <person name="Jaffe D."/>
            <person name="Berlin A."/>
            <person name="Alvarez P."/>
            <person name="Butler J."/>
            <person name="Gnerre S."/>
            <person name="Grabherr M."/>
            <person name="Mauceli E."/>
            <person name="Brockman W."/>
            <person name="Kodira C."/>
            <person name="Alvarado L."/>
            <person name="Zeng Q."/>
            <person name="Crawford M."/>
            <person name="Antoine C."/>
            <person name="Devon K."/>
            <person name="Galgiani J."/>
            <person name="Orsborn K."/>
            <person name="Lewis M.L."/>
            <person name="Nusbaum C."/>
            <person name="Galagan J."/>
            <person name="Birren B."/>
        </authorList>
    </citation>
    <scope>NUCLEOTIDE SEQUENCE [LARGE SCALE GENOMIC DNA]</scope>
    <source>
        <strain evidence="13 14">RMSCC 3488</strain>
    </source>
</reference>
<evidence type="ECO:0000256" key="2">
    <source>
        <dbReference type="ARBA" id="ARBA00004496"/>
    </source>
</evidence>
<dbReference type="OrthoDB" id="18996at2759"/>
<dbReference type="PROSITE" id="PS51462">
    <property type="entry name" value="NUDIX"/>
    <property type="match status" value="1"/>
</dbReference>
<dbReference type="FunFam" id="1.10.10.1050:FF:000003">
    <property type="entry name" value="Decapping enzyme Dcp2, putative"/>
    <property type="match status" value="1"/>
</dbReference>
<name>A0A0J6IJ68_COCPO</name>
<dbReference type="GO" id="GO:0140933">
    <property type="term" value="F:5'-(N(7)-methylguanosine 5'-triphospho)-[mRNA] hydrolase activity"/>
    <property type="evidence" value="ECO:0007669"/>
    <property type="project" value="InterPro"/>
</dbReference>
<evidence type="ECO:0000313" key="13">
    <source>
        <dbReference type="EMBL" id="KMM71947.1"/>
    </source>
</evidence>
<dbReference type="GO" id="GO:0030145">
    <property type="term" value="F:manganese ion binding"/>
    <property type="evidence" value="ECO:0007669"/>
    <property type="project" value="InterPro"/>
</dbReference>
<dbReference type="InterPro" id="IPR000086">
    <property type="entry name" value="NUDIX_hydrolase_dom"/>
</dbReference>
<dbReference type="Gene3D" id="3.30.1360.120">
    <property type="entry name" value="Probable tRNA modification gtpase trme, domain 1"/>
    <property type="match status" value="1"/>
</dbReference>
<dbReference type="Pfam" id="PF00293">
    <property type="entry name" value="NUDIX"/>
    <property type="match status" value="1"/>
</dbReference>
<evidence type="ECO:0000256" key="8">
    <source>
        <dbReference type="ARBA" id="ARBA00022946"/>
    </source>
</evidence>